<dbReference type="Proteomes" id="UP001153148">
    <property type="component" value="Unassembled WGS sequence"/>
</dbReference>
<dbReference type="EMBL" id="CAJPIN010044878">
    <property type="protein sequence ID" value="CAG2065599.1"/>
    <property type="molecule type" value="Genomic_DNA"/>
</dbReference>
<accession>A0ABN7PJ61</accession>
<name>A0ABN7PJ61_TIMPD</name>
<organism evidence="2 3">
    <name type="scientific">Timema podura</name>
    <name type="common">Walking stick</name>
    <dbReference type="NCBI Taxonomy" id="61482"/>
    <lineage>
        <taxon>Eukaryota</taxon>
        <taxon>Metazoa</taxon>
        <taxon>Ecdysozoa</taxon>
        <taxon>Arthropoda</taxon>
        <taxon>Hexapoda</taxon>
        <taxon>Insecta</taxon>
        <taxon>Pterygota</taxon>
        <taxon>Neoptera</taxon>
        <taxon>Polyneoptera</taxon>
        <taxon>Phasmatodea</taxon>
        <taxon>Timematodea</taxon>
        <taxon>Timematoidea</taxon>
        <taxon>Timematidae</taxon>
        <taxon>Timema</taxon>
    </lineage>
</organism>
<evidence type="ECO:0000313" key="3">
    <source>
        <dbReference type="Proteomes" id="UP001153148"/>
    </source>
</evidence>
<proteinExistence type="predicted"/>
<sequence length="75" mass="8605">MSRVYASGPIVEVEDRKARSDHRLGPVEVTPGLRQLCYEGSPRGNTGRRPSFEENTTQCQKQLSKVQYVRHQLYI</sequence>
<evidence type="ECO:0000313" key="2">
    <source>
        <dbReference type="EMBL" id="CAG2065599.1"/>
    </source>
</evidence>
<gene>
    <name evidence="2" type="ORF">TPAB3V08_LOCUS12543</name>
</gene>
<feature type="region of interest" description="Disordered" evidence="1">
    <location>
        <begin position="36"/>
        <end position="57"/>
    </location>
</feature>
<keyword evidence="3" id="KW-1185">Reference proteome</keyword>
<evidence type="ECO:0000256" key="1">
    <source>
        <dbReference type="SAM" id="MobiDB-lite"/>
    </source>
</evidence>
<reference evidence="2" key="1">
    <citation type="submission" date="2021-03" db="EMBL/GenBank/DDBJ databases">
        <authorList>
            <person name="Tran Van P."/>
        </authorList>
    </citation>
    <scope>NUCLEOTIDE SEQUENCE</scope>
</reference>
<comment type="caution">
    <text evidence="2">The sequence shown here is derived from an EMBL/GenBank/DDBJ whole genome shotgun (WGS) entry which is preliminary data.</text>
</comment>
<feature type="non-terminal residue" evidence="2">
    <location>
        <position position="75"/>
    </location>
</feature>
<protein>
    <submittedName>
        <fullName evidence="2">Uncharacterized protein</fullName>
    </submittedName>
</protein>